<keyword evidence="2" id="KW-1185">Reference proteome</keyword>
<sequence>MAERVGVAGAELAGTTALSAFLGSPLCTLVLPNALLLRLYEEGKGYTAGVNTCISGQLLTLDSTCTRIETSIRKAASRLHKQNEEVGKGVKKKIL</sequence>
<proteinExistence type="predicted"/>
<gene>
    <name evidence="1" type="ORF">GBAR_LOCUS23150</name>
</gene>
<accession>A0AA35X2I2</accession>
<evidence type="ECO:0000313" key="1">
    <source>
        <dbReference type="EMBL" id="CAI8041709.1"/>
    </source>
</evidence>
<reference evidence="1" key="1">
    <citation type="submission" date="2023-03" db="EMBL/GenBank/DDBJ databases">
        <authorList>
            <person name="Steffen K."/>
            <person name="Cardenas P."/>
        </authorList>
    </citation>
    <scope>NUCLEOTIDE SEQUENCE</scope>
</reference>
<name>A0AA35X2I2_GEOBA</name>
<dbReference type="EMBL" id="CASHTH010003199">
    <property type="protein sequence ID" value="CAI8041709.1"/>
    <property type="molecule type" value="Genomic_DNA"/>
</dbReference>
<protein>
    <submittedName>
        <fullName evidence="1">Uncharacterized protein</fullName>
    </submittedName>
</protein>
<dbReference type="AlphaFoldDB" id="A0AA35X2I2"/>
<evidence type="ECO:0000313" key="2">
    <source>
        <dbReference type="Proteomes" id="UP001174909"/>
    </source>
</evidence>
<dbReference type="Proteomes" id="UP001174909">
    <property type="component" value="Unassembled WGS sequence"/>
</dbReference>
<comment type="caution">
    <text evidence="1">The sequence shown here is derived from an EMBL/GenBank/DDBJ whole genome shotgun (WGS) entry which is preliminary data.</text>
</comment>
<organism evidence="1 2">
    <name type="scientific">Geodia barretti</name>
    <name type="common">Barrett's horny sponge</name>
    <dbReference type="NCBI Taxonomy" id="519541"/>
    <lineage>
        <taxon>Eukaryota</taxon>
        <taxon>Metazoa</taxon>
        <taxon>Porifera</taxon>
        <taxon>Demospongiae</taxon>
        <taxon>Heteroscleromorpha</taxon>
        <taxon>Tetractinellida</taxon>
        <taxon>Astrophorina</taxon>
        <taxon>Geodiidae</taxon>
        <taxon>Geodia</taxon>
    </lineage>
</organism>